<sequence length="122" mass="13443">MAIPREPNGRPLTLYTLSLDAALTYAREALSEGLNVEITDRDLRDTKTYRSFQDSPVLVKYWGVAVSDGDSAEGYRSASAHQIIQAVEALAPEEYGAIHADDLVAFCRAHYDKIDKVQGKPS</sequence>
<name>A0ABP5WKR7_9ACTN</name>
<comment type="caution">
    <text evidence="1">The sequence shown here is derived from an EMBL/GenBank/DDBJ whole genome shotgun (WGS) entry which is preliminary data.</text>
</comment>
<dbReference type="EMBL" id="BAAASZ010000008">
    <property type="protein sequence ID" value="GAA2429513.1"/>
    <property type="molecule type" value="Genomic_DNA"/>
</dbReference>
<organism evidence="1 2">
    <name type="scientific">Streptomyces macrosporus</name>
    <dbReference type="NCBI Taxonomy" id="44032"/>
    <lineage>
        <taxon>Bacteria</taxon>
        <taxon>Bacillati</taxon>
        <taxon>Actinomycetota</taxon>
        <taxon>Actinomycetes</taxon>
        <taxon>Kitasatosporales</taxon>
        <taxon>Streptomycetaceae</taxon>
        <taxon>Streptomyces</taxon>
    </lineage>
</organism>
<evidence type="ECO:0000313" key="2">
    <source>
        <dbReference type="Proteomes" id="UP001501638"/>
    </source>
</evidence>
<dbReference type="Proteomes" id="UP001501638">
    <property type="component" value="Unassembled WGS sequence"/>
</dbReference>
<reference evidence="2" key="1">
    <citation type="journal article" date="2019" name="Int. J. Syst. Evol. Microbiol.">
        <title>The Global Catalogue of Microorganisms (GCM) 10K type strain sequencing project: providing services to taxonomists for standard genome sequencing and annotation.</title>
        <authorList>
            <consortium name="The Broad Institute Genomics Platform"/>
            <consortium name="The Broad Institute Genome Sequencing Center for Infectious Disease"/>
            <person name="Wu L."/>
            <person name="Ma J."/>
        </authorList>
    </citation>
    <scope>NUCLEOTIDE SEQUENCE [LARGE SCALE GENOMIC DNA]</scope>
    <source>
        <strain evidence="2">JCM 6305</strain>
    </source>
</reference>
<evidence type="ECO:0000313" key="1">
    <source>
        <dbReference type="EMBL" id="GAA2429513.1"/>
    </source>
</evidence>
<accession>A0ABP5WKR7</accession>
<protein>
    <submittedName>
        <fullName evidence="1">Uncharacterized protein</fullName>
    </submittedName>
</protein>
<proteinExistence type="predicted"/>
<dbReference type="RefSeq" id="WP_344320877.1">
    <property type="nucleotide sequence ID" value="NZ_BAAASZ010000008.1"/>
</dbReference>
<keyword evidence="2" id="KW-1185">Reference proteome</keyword>
<gene>
    <name evidence="1" type="ORF">GCM10010405_10310</name>
</gene>